<dbReference type="InterPro" id="IPR012337">
    <property type="entry name" value="RNaseH-like_sf"/>
</dbReference>
<dbReference type="SUPFAM" id="SSF57756">
    <property type="entry name" value="Retrovirus zinc finger-like domains"/>
    <property type="match status" value="1"/>
</dbReference>
<dbReference type="Pfam" id="PF14223">
    <property type="entry name" value="Retrotran_gag_2"/>
    <property type="match status" value="1"/>
</dbReference>
<dbReference type="Pfam" id="PF22936">
    <property type="entry name" value="Pol_BBD"/>
    <property type="match status" value="1"/>
</dbReference>
<dbReference type="GO" id="GO:0006508">
    <property type="term" value="P:proteolysis"/>
    <property type="evidence" value="ECO:0007669"/>
    <property type="project" value="UniProtKB-KW"/>
</dbReference>
<dbReference type="AlphaFoldDB" id="B6REL1"/>
<feature type="region of interest" description="Disordered" evidence="3">
    <location>
        <begin position="171"/>
        <end position="191"/>
    </location>
</feature>
<dbReference type="Gene3D" id="3.30.420.10">
    <property type="entry name" value="Ribonuclease H-like superfamily/Ribonuclease H"/>
    <property type="match status" value="1"/>
</dbReference>
<dbReference type="GO" id="GO:0008270">
    <property type="term" value="F:zinc ion binding"/>
    <property type="evidence" value="ECO:0007669"/>
    <property type="project" value="UniProtKB-KW"/>
</dbReference>
<evidence type="ECO:0000259" key="5">
    <source>
        <dbReference type="PROSITE" id="PS50994"/>
    </source>
</evidence>
<name>B6REL1_9BRAS</name>
<dbReference type="GO" id="GO:0003676">
    <property type="term" value="F:nucleic acid binding"/>
    <property type="evidence" value="ECO:0007669"/>
    <property type="project" value="InterPro"/>
</dbReference>
<reference evidence="6" key="1">
    <citation type="submission" date="2007-09" db="EMBL/GenBank/DDBJ databases">
        <title>Evolution of a short chain dehydrogenase (tropinone-reductase-like) gene family in the Brassicaceae.</title>
        <authorList>
            <person name="Schmid K.J."/>
            <person name="Navarro-Quezada A."/>
        </authorList>
    </citation>
    <scope>NUCLEOTIDE SEQUENCE</scope>
</reference>
<proteinExistence type="predicted"/>
<dbReference type="InterPro" id="IPR036875">
    <property type="entry name" value="Znf_CCHC_sf"/>
</dbReference>
<dbReference type="PROSITE" id="PS50158">
    <property type="entry name" value="ZF_CCHC"/>
    <property type="match status" value="1"/>
</dbReference>
<dbReference type="Gene3D" id="4.10.60.10">
    <property type="entry name" value="Zinc finger, CCHC-type"/>
    <property type="match status" value="1"/>
</dbReference>
<keyword evidence="2" id="KW-0479">Metal-binding</keyword>
<dbReference type="GO" id="GO:0008233">
    <property type="term" value="F:peptidase activity"/>
    <property type="evidence" value="ECO:0007669"/>
    <property type="project" value="UniProtKB-KW"/>
</dbReference>
<accession>B6REL1</accession>
<dbReference type="PANTHER" id="PTHR42648">
    <property type="entry name" value="TRANSPOSASE, PUTATIVE-RELATED"/>
    <property type="match status" value="1"/>
</dbReference>
<dbReference type="InterPro" id="IPR039537">
    <property type="entry name" value="Retrotran_Ty1/copia-like"/>
</dbReference>
<dbReference type="GO" id="GO:0015074">
    <property type="term" value="P:DNA integration"/>
    <property type="evidence" value="ECO:0007669"/>
    <property type="project" value="InterPro"/>
</dbReference>
<sequence length="642" mass="74664">MFNATNYTVWAMRMKVGLRVHKVWKVIESSNQDSEKNDIATALLFQSISESLILQLGEQDTTKGIWEAIKTRHMGADHVREARLQTLNSEFDRLVMKDSDIIDNFAGNLFEISSRSAALGEVIEESKLVKKFLKSLPRYKFIHIIASFEQVLDLNTTGNEDIVGRLKAYEERNGEETQRESQEKLMWSKDKQKKDKQKKDYSKVICYRCDKLGHFAKACPKTTQRQQEGNVAETEIADGALYMHEVVCLNEEKVLPKKYEAEGIYNNIWYLDNGAGNHMTGNKSFFVEMDETIIERVKFGNGSCVEIAGKGSILFVCKMGEQRSLNGIYYTPKLKHNILSLGQPTELQRMDDYLKMFDPCGRLLIQVTRTPNRLYKANMQIEKTMCLQANIDETSWRWHQRLRHVNFRALKSMADKKMVFKLPSTKIETETCESCLAGKQTRNFFCQIPTSEKGDANERFKRFKAMIEQQTGKSIKTFRTDRGGEFRSTEFNMFCEENGILRHLTTPYTPQQNGVVERHNRTLMEMMRSMMKTLNLPNYLWGEAKPNDEHLRIFGCLAHVKVEAAHLRKLDEISRDLVHLGIEPDSKLIDCLIRKRRKLLLDEMSCLLRMKVRIGVIEIIKKMENQDVQFGKRRRYICRKRF</sequence>
<organism evidence="6">
    <name type="scientific">Boechera divaricarpa</name>
    <dbReference type="NCBI Taxonomy" id="115915"/>
    <lineage>
        <taxon>Eukaryota</taxon>
        <taxon>Viridiplantae</taxon>
        <taxon>Streptophyta</taxon>
        <taxon>Embryophyta</taxon>
        <taxon>Tracheophyta</taxon>
        <taxon>Spermatophyta</taxon>
        <taxon>Magnoliopsida</taxon>
        <taxon>eudicotyledons</taxon>
        <taxon>Gunneridae</taxon>
        <taxon>Pentapetalae</taxon>
        <taxon>rosids</taxon>
        <taxon>malvids</taxon>
        <taxon>Brassicales</taxon>
        <taxon>Brassicaceae</taxon>
        <taxon>Boechereae</taxon>
        <taxon>Boechera</taxon>
    </lineage>
</organism>
<keyword evidence="1" id="KW-0645">Protease</keyword>
<dbReference type="SUPFAM" id="SSF53098">
    <property type="entry name" value="Ribonuclease H-like"/>
    <property type="match status" value="1"/>
</dbReference>
<evidence type="ECO:0000256" key="2">
    <source>
        <dbReference type="PROSITE-ProRule" id="PRU00047"/>
    </source>
</evidence>
<dbReference type="InterPro" id="IPR025314">
    <property type="entry name" value="DUF4219"/>
</dbReference>
<dbReference type="PANTHER" id="PTHR42648:SF25">
    <property type="entry name" value="RNA-DIRECTED DNA POLYMERASE"/>
    <property type="match status" value="1"/>
</dbReference>
<dbReference type="EMBL" id="EU180847">
    <property type="protein sequence ID" value="ABW74560.1"/>
    <property type="molecule type" value="Genomic_DNA"/>
</dbReference>
<evidence type="ECO:0000256" key="1">
    <source>
        <dbReference type="ARBA" id="ARBA00022670"/>
    </source>
</evidence>
<dbReference type="InterPro" id="IPR025724">
    <property type="entry name" value="GAG-pre-integrase_dom"/>
</dbReference>
<keyword evidence="2" id="KW-0863">Zinc-finger</keyword>
<keyword evidence="2" id="KW-0862">Zinc</keyword>
<protein>
    <submittedName>
        <fullName evidence="6">Polyprotein</fullName>
    </submittedName>
</protein>
<dbReference type="InterPro" id="IPR054722">
    <property type="entry name" value="PolX-like_BBD"/>
</dbReference>
<evidence type="ECO:0000313" key="6">
    <source>
        <dbReference type="EMBL" id="ABW74560.1"/>
    </source>
</evidence>
<gene>
    <name evidence="6" type="primary">Ty1Pol-4</name>
</gene>
<dbReference type="InterPro" id="IPR001878">
    <property type="entry name" value="Znf_CCHC"/>
</dbReference>
<dbReference type="InterPro" id="IPR001584">
    <property type="entry name" value="Integrase_cat-core"/>
</dbReference>
<dbReference type="InterPro" id="IPR036397">
    <property type="entry name" value="RNaseH_sf"/>
</dbReference>
<feature type="domain" description="CCHC-type" evidence="4">
    <location>
        <begin position="206"/>
        <end position="221"/>
    </location>
</feature>
<dbReference type="SMART" id="SM00343">
    <property type="entry name" value="ZnF_C2HC"/>
    <property type="match status" value="1"/>
</dbReference>
<evidence type="ECO:0000259" key="4">
    <source>
        <dbReference type="PROSITE" id="PS50158"/>
    </source>
</evidence>
<evidence type="ECO:0000256" key="3">
    <source>
        <dbReference type="SAM" id="MobiDB-lite"/>
    </source>
</evidence>
<dbReference type="PROSITE" id="PS50994">
    <property type="entry name" value="INTEGRASE"/>
    <property type="match status" value="1"/>
</dbReference>
<keyword evidence="1" id="KW-0378">Hydrolase</keyword>
<dbReference type="Pfam" id="PF13976">
    <property type="entry name" value="gag_pre-integrs"/>
    <property type="match status" value="1"/>
</dbReference>
<feature type="domain" description="Integrase catalytic" evidence="5">
    <location>
        <begin position="476"/>
        <end position="531"/>
    </location>
</feature>
<dbReference type="Pfam" id="PF13961">
    <property type="entry name" value="DUF4219"/>
    <property type="match status" value="1"/>
</dbReference>
<dbReference type="Pfam" id="PF00098">
    <property type="entry name" value="zf-CCHC"/>
    <property type="match status" value="1"/>
</dbReference>